<accession>A0A9P7A8Q3</accession>
<name>A0A9P7A8Q3_9AGAM</name>
<evidence type="ECO:0000313" key="2">
    <source>
        <dbReference type="Proteomes" id="UP000719766"/>
    </source>
</evidence>
<dbReference type="OrthoDB" id="185175at2759"/>
<proteinExistence type="predicted"/>
<sequence>MFVVPNVLWIASPPALTLSCSSSPLHPERNLPDIPAPHQRIPLTLPGTHSPPSFRQTAISITGLAPAAGLARRAVEKMGHVWGKASSSTSGYPPPPGWAHNNRLPLSWATSGINEPPMKMHRHSPHASSGSWSGLLASTVPILGKRLRGPVHLSPRGAGVAGGLVFGRDMKTCIRDTAIDSVRTALRAKEFDSSATQDADSMLSNAPSLPSAALGSRQLPALVVRCAQHILTWGVQELGLFWYDAWRLGWKLSARPWQIR</sequence>
<reference evidence="1" key="1">
    <citation type="journal article" date="2020" name="New Phytol.">
        <title>Comparative genomics reveals dynamic genome evolution in host specialist ectomycorrhizal fungi.</title>
        <authorList>
            <person name="Lofgren L.A."/>
            <person name="Nguyen N.H."/>
            <person name="Vilgalys R."/>
            <person name="Ruytinx J."/>
            <person name="Liao H.L."/>
            <person name="Branco S."/>
            <person name="Kuo A."/>
            <person name="LaButti K."/>
            <person name="Lipzen A."/>
            <person name="Andreopoulos W."/>
            <person name="Pangilinan J."/>
            <person name="Riley R."/>
            <person name="Hundley H."/>
            <person name="Na H."/>
            <person name="Barry K."/>
            <person name="Grigoriev I.V."/>
            <person name="Stajich J.E."/>
            <person name="Kennedy P.G."/>
        </authorList>
    </citation>
    <scope>NUCLEOTIDE SEQUENCE</scope>
    <source>
        <strain evidence="1">S12</strain>
    </source>
</reference>
<evidence type="ECO:0000313" key="1">
    <source>
        <dbReference type="EMBL" id="KAG1784386.1"/>
    </source>
</evidence>
<dbReference type="GeneID" id="64594849"/>
<dbReference type="AlphaFoldDB" id="A0A9P7A8Q3"/>
<protein>
    <submittedName>
        <fullName evidence="1">Uncharacterized protein</fullName>
    </submittedName>
</protein>
<dbReference type="Proteomes" id="UP000719766">
    <property type="component" value="Unassembled WGS sequence"/>
</dbReference>
<keyword evidence="2" id="KW-1185">Reference proteome</keyword>
<gene>
    <name evidence="1" type="ORF">HD556DRAFT_1315120</name>
</gene>
<organism evidence="1 2">
    <name type="scientific">Suillus plorans</name>
    <dbReference type="NCBI Taxonomy" id="116603"/>
    <lineage>
        <taxon>Eukaryota</taxon>
        <taxon>Fungi</taxon>
        <taxon>Dikarya</taxon>
        <taxon>Basidiomycota</taxon>
        <taxon>Agaricomycotina</taxon>
        <taxon>Agaricomycetes</taxon>
        <taxon>Agaricomycetidae</taxon>
        <taxon>Boletales</taxon>
        <taxon>Suillineae</taxon>
        <taxon>Suillaceae</taxon>
        <taxon>Suillus</taxon>
    </lineage>
</organism>
<dbReference type="EMBL" id="JABBWE010000152">
    <property type="protein sequence ID" value="KAG1784386.1"/>
    <property type="molecule type" value="Genomic_DNA"/>
</dbReference>
<comment type="caution">
    <text evidence="1">The sequence shown here is derived from an EMBL/GenBank/DDBJ whole genome shotgun (WGS) entry which is preliminary data.</text>
</comment>
<dbReference type="RefSeq" id="XP_041151871.1">
    <property type="nucleotide sequence ID" value="XM_041301085.1"/>
</dbReference>